<name>A0ACB8AHJ6_9AGAM</name>
<sequence length="619" mass="68705">MRIIWLYGVSLIGYHTRVQEGQHDKLVIYPPLARVFEGTMTLLPNFTNLESLQLTDLHISDYKRSQMALLPRLRNLELVKCLIEGSAGTVPRLSLHRLVISSSVVQGDMDLSHIFSVGKIQNLEVGNRSAPNSFAVQSMEGMILPRSNARNSNATNLDANNPADTDPDADDPDTNDSDANDSETRDADANDSDANDSDASDPDTRNTIPIPETEAARKPIVYLCPFRICVVEEFVSLTRLSIFLSTESKLDKLFHFLERCPRLESLNITYEGRNLGHCPPLLPSAIPLLSSFSGPSWIASFVIPGRRVDTLALSVCRDYDETIDFDRFEMLLREMSTASGVPIIYLKIYPIPIGIKFVSIISAHFPHLKQLVVDFSFESCNFLPEADSPPLTEASCDVCLVQEGVDGSPSFADGKADSTLNDGYKQADDSSINELGDNVDQAQGSDTKSELQESRPTSQFSDCSVSEKYATSYDLQCVSVSSDDEDPQDTRSLYSYKPNDSKHSLMFHEIPSPDPYVTAVAEGRILVEPPNTSSGMMSRLAIMPVSLSTDLETLLFGVSGGLPPHETIQRAIIARLGHRYPNLKVIGFNTDKHGENRGARWERIDRCRWNCLTWDRGLW</sequence>
<evidence type="ECO:0000313" key="2">
    <source>
        <dbReference type="Proteomes" id="UP000790377"/>
    </source>
</evidence>
<dbReference type="Proteomes" id="UP000790377">
    <property type="component" value="Unassembled WGS sequence"/>
</dbReference>
<comment type="caution">
    <text evidence="1">The sequence shown here is derived from an EMBL/GenBank/DDBJ whole genome shotgun (WGS) entry which is preliminary data.</text>
</comment>
<protein>
    <submittedName>
        <fullName evidence="1">Uncharacterized protein</fullName>
    </submittedName>
</protein>
<reference evidence="1" key="1">
    <citation type="journal article" date="2021" name="New Phytol.">
        <title>Evolutionary innovations through gain and loss of genes in the ectomycorrhizal Boletales.</title>
        <authorList>
            <person name="Wu G."/>
            <person name="Miyauchi S."/>
            <person name="Morin E."/>
            <person name="Kuo A."/>
            <person name="Drula E."/>
            <person name="Varga T."/>
            <person name="Kohler A."/>
            <person name="Feng B."/>
            <person name="Cao Y."/>
            <person name="Lipzen A."/>
            <person name="Daum C."/>
            <person name="Hundley H."/>
            <person name="Pangilinan J."/>
            <person name="Johnson J."/>
            <person name="Barry K."/>
            <person name="LaButti K."/>
            <person name="Ng V."/>
            <person name="Ahrendt S."/>
            <person name="Min B."/>
            <person name="Choi I.G."/>
            <person name="Park H."/>
            <person name="Plett J.M."/>
            <person name="Magnuson J."/>
            <person name="Spatafora J.W."/>
            <person name="Nagy L.G."/>
            <person name="Henrissat B."/>
            <person name="Grigoriev I.V."/>
            <person name="Yang Z.L."/>
            <person name="Xu J."/>
            <person name="Martin F.M."/>
        </authorList>
    </citation>
    <scope>NUCLEOTIDE SEQUENCE</scope>
    <source>
        <strain evidence="1">ATCC 28755</strain>
    </source>
</reference>
<accession>A0ACB8AHJ6</accession>
<dbReference type="EMBL" id="MU267646">
    <property type="protein sequence ID" value="KAH7912665.1"/>
    <property type="molecule type" value="Genomic_DNA"/>
</dbReference>
<gene>
    <name evidence="1" type="ORF">BJ138DRAFT_1147787</name>
</gene>
<keyword evidence="2" id="KW-1185">Reference proteome</keyword>
<evidence type="ECO:0000313" key="1">
    <source>
        <dbReference type="EMBL" id="KAH7912665.1"/>
    </source>
</evidence>
<proteinExistence type="predicted"/>
<organism evidence="1 2">
    <name type="scientific">Hygrophoropsis aurantiaca</name>
    <dbReference type="NCBI Taxonomy" id="72124"/>
    <lineage>
        <taxon>Eukaryota</taxon>
        <taxon>Fungi</taxon>
        <taxon>Dikarya</taxon>
        <taxon>Basidiomycota</taxon>
        <taxon>Agaricomycotina</taxon>
        <taxon>Agaricomycetes</taxon>
        <taxon>Agaricomycetidae</taxon>
        <taxon>Boletales</taxon>
        <taxon>Coniophorineae</taxon>
        <taxon>Hygrophoropsidaceae</taxon>
        <taxon>Hygrophoropsis</taxon>
    </lineage>
</organism>